<dbReference type="InterPro" id="IPR003779">
    <property type="entry name" value="CMD-like"/>
</dbReference>
<dbReference type="PANTHER" id="PTHR33930:SF2">
    <property type="entry name" value="BLR3452 PROTEIN"/>
    <property type="match status" value="1"/>
</dbReference>
<dbReference type="InterPro" id="IPR004675">
    <property type="entry name" value="AhpD_core"/>
</dbReference>
<feature type="domain" description="Carboxymuconolactone decarboxylase-like" evidence="1">
    <location>
        <begin position="24"/>
        <end position="106"/>
    </location>
</feature>
<name>A0A0D5YQM9_9FLAO</name>
<dbReference type="PANTHER" id="PTHR33930">
    <property type="entry name" value="ALKYL HYDROPEROXIDE REDUCTASE AHPD"/>
    <property type="match status" value="1"/>
</dbReference>
<dbReference type="PATRIC" id="fig|516051.4.peg.583"/>
<reference evidence="2 3" key="1">
    <citation type="submission" date="2015-03" db="EMBL/GenBank/DDBJ databases">
        <title>Complete genome sequence of Muricauda lutaonensis CC-HSB-11T, isolated from a coastal hot spring.</title>
        <authorList>
            <person name="Kim K.M."/>
        </authorList>
    </citation>
    <scope>NUCLEOTIDE SEQUENCE [LARGE SCALE GENOMIC DNA]</scope>
    <source>
        <strain evidence="2 3">CC-HSB-11</strain>
    </source>
</reference>
<dbReference type="NCBIfam" id="TIGR00778">
    <property type="entry name" value="ahpD_dom"/>
    <property type="match status" value="1"/>
</dbReference>
<dbReference type="EMBL" id="CP011071">
    <property type="protein sequence ID" value="AKA34234.1"/>
    <property type="molecule type" value="Genomic_DNA"/>
</dbReference>
<organism evidence="2 3">
    <name type="scientific">Flagellimonas lutaonensis</name>
    <dbReference type="NCBI Taxonomy" id="516051"/>
    <lineage>
        <taxon>Bacteria</taxon>
        <taxon>Pseudomonadati</taxon>
        <taxon>Bacteroidota</taxon>
        <taxon>Flavobacteriia</taxon>
        <taxon>Flavobacteriales</taxon>
        <taxon>Flavobacteriaceae</taxon>
        <taxon>Flagellimonas</taxon>
    </lineage>
</organism>
<protein>
    <submittedName>
        <fullName evidence="2">Alkylhydroperoxidase like protein, AhpD family</fullName>
    </submittedName>
</protein>
<dbReference type="RefSeq" id="WP_045801027.1">
    <property type="nucleotide sequence ID" value="NZ_CP011071.1"/>
</dbReference>
<evidence type="ECO:0000313" key="3">
    <source>
        <dbReference type="Proteomes" id="UP000032726"/>
    </source>
</evidence>
<dbReference type="STRING" id="516051.VC82_561"/>
<dbReference type="Gene3D" id="1.20.1290.10">
    <property type="entry name" value="AhpD-like"/>
    <property type="match status" value="1"/>
</dbReference>
<keyword evidence="3" id="KW-1185">Reference proteome</keyword>
<dbReference type="AlphaFoldDB" id="A0A0D5YQM9"/>
<proteinExistence type="predicted"/>
<dbReference type="GO" id="GO:0051920">
    <property type="term" value="F:peroxiredoxin activity"/>
    <property type="evidence" value="ECO:0007669"/>
    <property type="project" value="InterPro"/>
</dbReference>
<dbReference type="HOGENOM" id="CLU_137228_2_0_10"/>
<dbReference type="Pfam" id="PF02627">
    <property type="entry name" value="CMD"/>
    <property type="match status" value="1"/>
</dbReference>
<sequence>MIKDHSKKYNDLTRNMKKLRQHIPATMHSFGELHTASTAKGVLSSKTKELIALGIAITVRCDGCVAYHVHDALAAGASSQEILETIGVAILMGGGPSVVYGCEALEALDQFAILEKNGA</sequence>
<dbReference type="Proteomes" id="UP000032726">
    <property type="component" value="Chromosome"/>
</dbReference>
<dbReference type="SUPFAM" id="SSF69118">
    <property type="entry name" value="AhpD-like"/>
    <property type="match status" value="1"/>
</dbReference>
<accession>A0A0D5YQM9</accession>
<gene>
    <name evidence="2" type="ORF">VC82_561</name>
</gene>
<dbReference type="InterPro" id="IPR029032">
    <property type="entry name" value="AhpD-like"/>
</dbReference>
<keyword evidence="2" id="KW-0575">Peroxidase</keyword>
<dbReference type="KEGG" id="mlt:VC82_561"/>
<evidence type="ECO:0000259" key="1">
    <source>
        <dbReference type="Pfam" id="PF02627"/>
    </source>
</evidence>
<keyword evidence="2" id="KW-0560">Oxidoreductase</keyword>
<evidence type="ECO:0000313" key="2">
    <source>
        <dbReference type="EMBL" id="AKA34234.1"/>
    </source>
</evidence>